<evidence type="ECO:0000256" key="4">
    <source>
        <dbReference type="SAM" id="MobiDB-lite"/>
    </source>
</evidence>
<feature type="compositionally biased region" description="Basic and acidic residues" evidence="4">
    <location>
        <begin position="226"/>
        <end position="252"/>
    </location>
</feature>
<feature type="compositionally biased region" description="Polar residues" evidence="4">
    <location>
        <begin position="191"/>
        <end position="206"/>
    </location>
</feature>
<dbReference type="GO" id="GO:0019216">
    <property type="term" value="P:regulation of lipid metabolic process"/>
    <property type="evidence" value="ECO:0007669"/>
    <property type="project" value="TreeGrafter"/>
</dbReference>
<dbReference type="Proteomes" id="UP000799766">
    <property type="component" value="Unassembled WGS sequence"/>
</dbReference>
<evidence type="ECO:0000256" key="1">
    <source>
        <dbReference type="ARBA" id="ARBA00007584"/>
    </source>
</evidence>
<comment type="similarity">
    <text evidence="1">Belongs to the OPA3 family.</text>
</comment>
<evidence type="ECO:0000313" key="5">
    <source>
        <dbReference type="EMBL" id="KAF2459839.1"/>
    </source>
</evidence>
<reference evidence="5" key="1">
    <citation type="journal article" date="2020" name="Stud. Mycol.">
        <title>101 Dothideomycetes genomes: a test case for predicting lifestyles and emergence of pathogens.</title>
        <authorList>
            <person name="Haridas S."/>
            <person name="Albert R."/>
            <person name="Binder M."/>
            <person name="Bloem J."/>
            <person name="Labutti K."/>
            <person name="Salamov A."/>
            <person name="Andreopoulos B."/>
            <person name="Baker S."/>
            <person name="Barry K."/>
            <person name="Bills G."/>
            <person name="Bluhm B."/>
            <person name="Cannon C."/>
            <person name="Castanera R."/>
            <person name="Culley D."/>
            <person name="Daum C."/>
            <person name="Ezra D."/>
            <person name="Gonzalez J."/>
            <person name="Henrissat B."/>
            <person name="Kuo A."/>
            <person name="Liang C."/>
            <person name="Lipzen A."/>
            <person name="Lutzoni F."/>
            <person name="Magnuson J."/>
            <person name="Mondo S."/>
            <person name="Nolan M."/>
            <person name="Ohm R."/>
            <person name="Pangilinan J."/>
            <person name="Park H.-J."/>
            <person name="Ramirez L."/>
            <person name="Alfaro M."/>
            <person name="Sun H."/>
            <person name="Tritt A."/>
            <person name="Yoshinaga Y."/>
            <person name="Zwiers L.-H."/>
            <person name="Turgeon B."/>
            <person name="Goodwin S."/>
            <person name="Spatafora J."/>
            <person name="Crous P."/>
            <person name="Grigoriev I."/>
        </authorList>
    </citation>
    <scope>NUCLEOTIDE SEQUENCE</scope>
    <source>
        <strain evidence="5">ATCC 16933</strain>
    </source>
</reference>
<proteinExistence type="inferred from homology"/>
<dbReference type="PANTHER" id="PTHR12499:SF0">
    <property type="entry name" value="OPTIC ATROPHY 3 PROTEIN"/>
    <property type="match status" value="1"/>
</dbReference>
<protein>
    <submittedName>
        <fullName evidence="5">Optic atrophy 3 protein-domain-containing protein</fullName>
    </submittedName>
</protein>
<dbReference type="EMBL" id="MU001674">
    <property type="protein sequence ID" value="KAF2459839.1"/>
    <property type="molecule type" value="Genomic_DNA"/>
</dbReference>
<dbReference type="Pfam" id="PF07047">
    <property type="entry name" value="OPA3"/>
    <property type="match status" value="1"/>
</dbReference>
<dbReference type="GO" id="GO:0005739">
    <property type="term" value="C:mitochondrion"/>
    <property type="evidence" value="ECO:0007669"/>
    <property type="project" value="TreeGrafter"/>
</dbReference>
<dbReference type="PANTHER" id="PTHR12499">
    <property type="entry name" value="OPTIC ATROPHY 3 PROTEIN OPA3"/>
    <property type="match status" value="1"/>
</dbReference>
<feature type="region of interest" description="Disordered" evidence="4">
    <location>
        <begin position="191"/>
        <end position="252"/>
    </location>
</feature>
<sequence>MSLTLKIGSLAIRTLAKPVANYIKRNAREHERFRRLCINFAQRLHRIDMRMRLGLLQDPAVIDRQIQREVEREEARRKARQPPTAETKEEIEAAEARHRERIAERQKTAHRPPRIRPLSESKAIETGANFISESFMFIVAGGVILFETWRNRRKEYNRREDVGERLEELEQSDKEMREMVEKLQAQLATVQPQITTVSANAPTSSAAPEKSGLTTLVAKAVPSKEPQSDSKDPKPDGNPEPPDSEKESSKKP</sequence>
<evidence type="ECO:0000313" key="6">
    <source>
        <dbReference type="Proteomes" id="UP000799766"/>
    </source>
</evidence>
<feature type="region of interest" description="Disordered" evidence="4">
    <location>
        <begin position="71"/>
        <end position="97"/>
    </location>
</feature>
<feature type="coiled-coil region" evidence="3">
    <location>
        <begin position="152"/>
        <end position="189"/>
    </location>
</feature>
<evidence type="ECO:0000256" key="2">
    <source>
        <dbReference type="ARBA" id="ARBA00023054"/>
    </source>
</evidence>
<gene>
    <name evidence="5" type="ORF">BDY21DRAFT_336633</name>
</gene>
<dbReference type="OrthoDB" id="2129069at2759"/>
<dbReference type="AlphaFoldDB" id="A0A6A6P7I7"/>
<accession>A0A6A6P7I7</accession>
<name>A0A6A6P7I7_9PEZI</name>
<keyword evidence="2 3" id="KW-0175">Coiled coil</keyword>
<evidence type="ECO:0000256" key="3">
    <source>
        <dbReference type="SAM" id="Coils"/>
    </source>
</evidence>
<organism evidence="5 6">
    <name type="scientific">Lineolata rhizophorae</name>
    <dbReference type="NCBI Taxonomy" id="578093"/>
    <lineage>
        <taxon>Eukaryota</taxon>
        <taxon>Fungi</taxon>
        <taxon>Dikarya</taxon>
        <taxon>Ascomycota</taxon>
        <taxon>Pezizomycotina</taxon>
        <taxon>Dothideomycetes</taxon>
        <taxon>Dothideomycetes incertae sedis</taxon>
        <taxon>Lineolatales</taxon>
        <taxon>Lineolataceae</taxon>
        <taxon>Lineolata</taxon>
    </lineage>
</organism>
<dbReference type="InterPro" id="IPR010754">
    <property type="entry name" value="OPA3-like"/>
</dbReference>
<keyword evidence="6" id="KW-1185">Reference proteome</keyword>
<feature type="compositionally biased region" description="Basic and acidic residues" evidence="4">
    <location>
        <begin position="86"/>
        <end position="97"/>
    </location>
</feature>